<evidence type="ECO:0000313" key="4">
    <source>
        <dbReference type="Proteomes" id="UP000236311"/>
    </source>
</evidence>
<dbReference type="EMBL" id="OFSM01000083">
    <property type="protein sequence ID" value="SOY32858.1"/>
    <property type="molecule type" value="Genomic_DNA"/>
</dbReference>
<dbReference type="Proteomes" id="UP000236311">
    <property type="component" value="Unassembled WGS sequence"/>
</dbReference>
<dbReference type="PANTHER" id="PTHR30461:SF23">
    <property type="entry name" value="DNA RECOMBINASE-RELATED"/>
    <property type="match status" value="1"/>
</dbReference>
<dbReference type="Pfam" id="PF13408">
    <property type="entry name" value="Zn_ribbon_recom"/>
    <property type="match status" value="1"/>
</dbReference>
<sequence length="679" mass="76591">MKQNLSIPSKVRAEHLNREALVYVRQSTMAQVRFNQESTQRQYALRERALSLGWPEEQIRVIDGDLGISGSGRSKRPGFAQLVTSVSLGEVGAVLGLEISRLARSSADLMKLLELCGLFGTLVIDEDGIYDMSDFNDRLLIGLKGTMGEAELHFLHARMIGGKENAASRGELRFPLPVGYIYDTGGRTIMDPDEEVQHALSTLFWAFRTSGSAYGVVRYFAENNLSFPKRAYGGAWDGKVTWGTLTHSRVLGVIHNPAYAGAYVYGRYRDNKTIDADGHFEHHPVRLPDKEDWKVFLPDHHQAFISWEEFEENQKRLASNQTNMERCGPAREGAALLTGVLLCGRCGRRMTVRYTGTGGIRPLYECIGRWEHGNKATCSSVPAEALDQAVSERILAIMKPSELELSLKVMHSINDADRMSDKQWLLSIERAQYEADRAERQFMLADPENRLVVRSLESNWNQKLKELERAKQDYATYSSRKAWVPSEKEEQDILNLAQKIPEIWNAPTSTPKEKKRVIRILVDDITVLAEKRCPDFSIGIRFRSGKCEQLSLKKNLPYGDRRRHTDSTVSRIRELAATLDDSGIAARLNQDGLVTPEGKAFTYAGVRWIRYKYDISGPYERNRQGISVAEAAGLLGISADRVYYGISAGKIPARKQHRGWPWEVLIDDSNLESIKALYT</sequence>
<dbReference type="PROSITE" id="PS51737">
    <property type="entry name" value="RECOMBINASE_DNA_BIND"/>
    <property type="match status" value="1"/>
</dbReference>
<keyword evidence="4" id="KW-1185">Reference proteome</keyword>
<name>A0A2K4ZQV6_9FIRM</name>
<dbReference type="Pfam" id="PF07508">
    <property type="entry name" value="Recombinase"/>
    <property type="match status" value="1"/>
</dbReference>
<dbReference type="PROSITE" id="PS51736">
    <property type="entry name" value="RECOMBINASES_3"/>
    <property type="match status" value="1"/>
</dbReference>
<dbReference type="InterPro" id="IPR038109">
    <property type="entry name" value="DNA_bind_recomb_sf"/>
</dbReference>
<dbReference type="Gene3D" id="3.40.50.1390">
    <property type="entry name" value="Resolvase, N-terminal catalytic domain"/>
    <property type="match status" value="1"/>
</dbReference>
<dbReference type="SMART" id="SM00857">
    <property type="entry name" value="Resolvase"/>
    <property type="match status" value="1"/>
</dbReference>
<dbReference type="GO" id="GO:0003677">
    <property type="term" value="F:DNA binding"/>
    <property type="evidence" value="ECO:0007669"/>
    <property type="project" value="InterPro"/>
</dbReference>
<dbReference type="InterPro" id="IPR036162">
    <property type="entry name" value="Resolvase-like_N_sf"/>
</dbReference>
<dbReference type="CDD" id="cd00338">
    <property type="entry name" value="Ser_Recombinase"/>
    <property type="match status" value="1"/>
</dbReference>
<evidence type="ECO:0000313" key="3">
    <source>
        <dbReference type="EMBL" id="SOY32858.1"/>
    </source>
</evidence>
<reference evidence="3 4" key="1">
    <citation type="submission" date="2018-01" db="EMBL/GenBank/DDBJ databases">
        <authorList>
            <person name="Gaut B.S."/>
            <person name="Morton B.R."/>
            <person name="Clegg M.T."/>
            <person name="Duvall M.R."/>
        </authorList>
    </citation>
    <scope>NUCLEOTIDE SEQUENCE [LARGE SCALE GENOMIC DNA]</scope>
    <source>
        <strain evidence="3">GP69</strain>
    </source>
</reference>
<gene>
    <name evidence="3" type="ORF">AMURIS_05626</name>
</gene>
<dbReference type="InterPro" id="IPR025827">
    <property type="entry name" value="Zn_ribbon_recom_dom"/>
</dbReference>
<dbReference type="RefSeq" id="WP_103242742.1">
    <property type="nucleotide sequence ID" value="NZ_JANJZD010000081.1"/>
</dbReference>
<accession>A0A2K4ZQV6</accession>
<dbReference type="InterPro" id="IPR006119">
    <property type="entry name" value="Resolv_N"/>
</dbReference>
<protein>
    <submittedName>
        <fullName evidence="3">Recombinase</fullName>
    </submittedName>
</protein>
<evidence type="ECO:0000259" key="2">
    <source>
        <dbReference type="PROSITE" id="PS51737"/>
    </source>
</evidence>
<dbReference type="AlphaFoldDB" id="A0A2K4ZQV6"/>
<evidence type="ECO:0000259" key="1">
    <source>
        <dbReference type="PROSITE" id="PS51736"/>
    </source>
</evidence>
<dbReference type="InterPro" id="IPR011109">
    <property type="entry name" value="DNA_bind_recombinase_dom"/>
</dbReference>
<feature type="domain" description="Resolvase/invertase-type recombinase catalytic" evidence="1">
    <location>
        <begin position="19"/>
        <end position="170"/>
    </location>
</feature>
<feature type="domain" description="Recombinase" evidence="2">
    <location>
        <begin position="177"/>
        <end position="323"/>
    </location>
</feature>
<dbReference type="Gene3D" id="3.90.1750.20">
    <property type="entry name" value="Putative Large Serine Recombinase, Chain B, Domain 2"/>
    <property type="match status" value="1"/>
</dbReference>
<dbReference type="PANTHER" id="PTHR30461">
    <property type="entry name" value="DNA-INVERTASE FROM LAMBDOID PROPHAGE"/>
    <property type="match status" value="1"/>
</dbReference>
<organism evidence="3 4">
    <name type="scientific">Acetatifactor muris</name>
    <dbReference type="NCBI Taxonomy" id="879566"/>
    <lineage>
        <taxon>Bacteria</taxon>
        <taxon>Bacillati</taxon>
        <taxon>Bacillota</taxon>
        <taxon>Clostridia</taxon>
        <taxon>Lachnospirales</taxon>
        <taxon>Lachnospiraceae</taxon>
        <taxon>Acetatifactor</taxon>
    </lineage>
</organism>
<dbReference type="SUPFAM" id="SSF53041">
    <property type="entry name" value="Resolvase-like"/>
    <property type="match status" value="1"/>
</dbReference>
<dbReference type="InterPro" id="IPR050639">
    <property type="entry name" value="SSR_resolvase"/>
</dbReference>
<dbReference type="GO" id="GO:0000150">
    <property type="term" value="F:DNA strand exchange activity"/>
    <property type="evidence" value="ECO:0007669"/>
    <property type="project" value="InterPro"/>
</dbReference>
<dbReference type="Pfam" id="PF00239">
    <property type="entry name" value="Resolvase"/>
    <property type="match status" value="1"/>
</dbReference>
<dbReference type="OrthoDB" id="9804620at2"/>
<proteinExistence type="predicted"/>